<feature type="transmembrane region" description="Helical" evidence="5">
    <location>
        <begin position="40"/>
        <end position="57"/>
    </location>
</feature>
<evidence type="ECO:0000256" key="5">
    <source>
        <dbReference type="SAM" id="Phobius"/>
    </source>
</evidence>
<dbReference type="RefSeq" id="WP_338749556.1">
    <property type="nucleotide sequence ID" value="NZ_CP147404.1"/>
</dbReference>
<dbReference type="Pfam" id="PF04140">
    <property type="entry name" value="ICMT"/>
    <property type="match status" value="1"/>
</dbReference>
<evidence type="ECO:0000313" key="7">
    <source>
        <dbReference type="Proteomes" id="UP001387364"/>
    </source>
</evidence>
<dbReference type="InterPro" id="IPR007269">
    <property type="entry name" value="ICMT_MeTrfase"/>
</dbReference>
<dbReference type="EMBL" id="CP147404">
    <property type="protein sequence ID" value="WXB91753.1"/>
    <property type="molecule type" value="Genomic_DNA"/>
</dbReference>
<comment type="subcellular location">
    <subcellularLocation>
        <location evidence="1">Membrane</location>
        <topology evidence="1">Multi-pass membrane protein</topology>
    </subcellularLocation>
</comment>
<dbReference type="InterPro" id="IPR052527">
    <property type="entry name" value="Metal_cation-efflux_comp"/>
</dbReference>
<feature type="transmembrane region" description="Helical" evidence="5">
    <location>
        <begin position="69"/>
        <end position="88"/>
    </location>
</feature>
<keyword evidence="4 5" id="KW-0472">Membrane</keyword>
<evidence type="ECO:0000256" key="1">
    <source>
        <dbReference type="ARBA" id="ARBA00004141"/>
    </source>
</evidence>
<evidence type="ECO:0000256" key="2">
    <source>
        <dbReference type="ARBA" id="ARBA00022692"/>
    </source>
</evidence>
<dbReference type="PANTHER" id="PTHR43847:SF1">
    <property type="entry name" value="BLL3993 PROTEIN"/>
    <property type="match status" value="1"/>
</dbReference>
<sequence>MFFYLFILLLAAQRLVELVYAKRNEKWMKAKGAEEFGQRHYPFMVLMHATFFVALVVEVSMKQSVLYPLWPFLLALFLGLQLMRLWTIRTLGRYWNTKIIVLKGEKVVVKGPFRFLKHPNYFVVTAELIVIPFIFQAYWTLIVYFLLNQIILMIRLNEEEKALEQLTNYQEAFAKR</sequence>
<evidence type="ECO:0000313" key="6">
    <source>
        <dbReference type="EMBL" id="WXB91753.1"/>
    </source>
</evidence>
<dbReference type="Proteomes" id="UP001387364">
    <property type="component" value="Chromosome"/>
</dbReference>
<reference evidence="6 7" key="1">
    <citation type="submission" date="2024-02" db="EMBL/GenBank/DDBJ databases">
        <title>Seven novel Bacillus-like species.</title>
        <authorList>
            <person name="Liu G."/>
        </authorList>
    </citation>
    <scope>NUCLEOTIDE SEQUENCE [LARGE SCALE GENOMIC DNA]</scope>
    <source>
        <strain evidence="6 7">FJAT-52991</strain>
    </source>
</reference>
<name>A0ABZ2N200_9BACI</name>
<dbReference type="PANTHER" id="PTHR43847">
    <property type="entry name" value="BLL3993 PROTEIN"/>
    <property type="match status" value="1"/>
</dbReference>
<evidence type="ECO:0000256" key="4">
    <source>
        <dbReference type="ARBA" id="ARBA00023136"/>
    </source>
</evidence>
<protein>
    <submittedName>
        <fullName evidence="6">Isoprenylcysteine carboxylmethyltransferase family protein</fullName>
    </submittedName>
</protein>
<keyword evidence="2 5" id="KW-0812">Transmembrane</keyword>
<feature type="transmembrane region" description="Helical" evidence="5">
    <location>
        <begin position="121"/>
        <end position="147"/>
    </location>
</feature>
<organism evidence="6 7">
    <name type="scientific">Bacillus kandeliae</name>
    <dbReference type="NCBI Taxonomy" id="3129297"/>
    <lineage>
        <taxon>Bacteria</taxon>
        <taxon>Bacillati</taxon>
        <taxon>Bacillota</taxon>
        <taxon>Bacilli</taxon>
        <taxon>Bacillales</taxon>
        <taxon>Bacillaceae</taxon>
        <taxon>Bacillus</taxon>
    </lineage>
</organism>
<accession>A0ABZ2N200</accession>
<keyword evidence="7" id="KW-1185">Reference proteome</keyword>
<dbReference type="Gene3D" id="1.20.120.1630">
    <property type="match status" value="1"/>
</dbReference>
<evidence type="ECO:0000256" key="3">
    <source>
        <dbReference type="ARBA" id="ARBA00022989"/>
    </source>
</evidence>
<proteinExistence type="predicted"/>
<keyword evidence="3 5" id="KW-1133">Transmembrane helix</keyword>
<gene>
    <name evidence="6" type="ORF">WDJ61_10775</name>
</gene>